<evidence type="ECO:0000256" key="1">
    <source>
        <dbReference type="SAM" id="MobiDB-lite"/>
    </source>
</evidence>
<dbReference type="AlphaFoldDB" id="A0AAW1VFX5"/>
<dbReference type="EMBL" id="JARQZJ010000141">
    <property type="protein sequence ID" value="KAK9892950.1"/>
    <property type="molecule type" value="Genomic_DNA"/>
</dbReference>
<sequence length="117" mass="13548">MIKEELAEILKTQKALLCEDKRRLGLLKSSEYSNQDDREIDVRDREKESVSVDGDENLNLDRNVDQVVGEDKENFDCGNVSNENREKIQEEENSTIKLQFENGSSPKRVKENFIVKT</sequence>
<comment type="caution">
    <text evidence="2">The sequence shown here is derived from an EMBL/GenBank/DDBJ whole genome shotgun (WGS) entry which is preliminary data.</text>
</comment>
<feature type="region of interest" description="Disordered" evidence="1">
    <location>
        <begin position="73"/>
        <end position="93"/>
    </location>
</feature>
<reference evidence="2 3" key="1">
    <citation type="submission" date="2023-03" db="EMBL/GenBank/DDBJ databases">
        <title>Genome insight into feeding habits of ladybird beetles.</title>
        <authorList>
            <person name="Li H.-S."/>
            <person name="Huang Y.-H."/>
            <person name="Pang H."/>
        </authorList>
    </citation>
    <scope>NUCLEOTIDE SEQUENCE [LARGE SCALE GENOMIC DNA]</scope>
    <source>
        <strain evidence="2">SYSU_2023b</strain>
        <tissue evidence="2">Whole body</tissue>
    </source>
</reference>
<accession>A0AAW1VFX5</accession>
<protein>
    <submittedName>
        <fullName evidence="2">Uncharacterized protein</fullName>
    </submittedName>
</protein>
<dbReference type="Proteomes" id="UP001431783">
    <property type="component" value="Unassembled WGS sequence"/>
</dbReference>
<name>A0AAW1VFX5_9CUCU</name>
<keyword evidence="3" id="KW-1185">Reference proteome</keyword>
<feature type="compositionally biased region" description="Basic and acidic residues" evidence="1">
    <location>
        <begin position="35"/>
        <end position="50"/>
    </location>
</feature>
<gene>
    <name evidence="2" type="ORF">WA026_022821</name>
</gene>
<proteinExistence type="predicted"/>
<organism evidence="2 3">
    <name type="scientific">Henosepilachna vigintioctopunctata</name>
    <dbReference type="NCBI Taxonomy" id="420089"/>
    <lineage>
        <taxon>Eukaryota</taxon>
        <taxon>Metazoa</taxon>
        <taxon>Ecdysozoa</taxon>
        <taxon>Arthropoda</taxon>
        <taxon>Hexapoda</taxon>
        <taxon>Insecta</taxon>
        <taxon>Pterygota</taxon>
        <taxon>Neoptera</taxon>
        <taxon>Endopterygota</taxon>
        <taxon>Coleoptera</taxon>
        <taxon>Polyphaga</taxon>
        <taxon>Cucujiformia</taxon>
        <taxon>Coccinelloidea</taxon>
        <taxon>Coccinellidae</taxon>
        <taxon>Epilachninae</taxon>
        <taxon>Epilachnini</taxon>
        <taxon>Henosepilachna</taxon>
    </lineage>
</organism>
<evidence type="ECO:0000313" key="3">
    <source>
        <dbReference type="Proteomes" id="UP001431783"/>
    </source>
</evidence>
<feature type="region of interest" description="Disordered" evidence="1">
    <location>
        <begin position="29"/>
        <end position="52"/>
    </location>
</feature>
<evidence type="ECO:0000313" key="2">
    <source>
        <dbReference type="EMBL" id="KAK9892950.1"/>
    </source>
</evidence>